<sequence length="128" mass="13807">MGTVFLLADETKTSALHRQMLKRAATATGEEALETAITNIFSGRPARGFVTRVMRELGPMCAAAPEFPTAGAPLAALKKAAEVNGDTAFSSMWSGQSPGFAKEKSAKNIVRSFSNLLREHVWGKRQRP</sequence>
<dbReference type="InParanoid" id="G5AIV3"/>
<reference evidence="1 2" key="1">
    <citation type="journal article" date="2006" name="Science">
        <title>Phytophthora genome sequences uncover evolutionary origins and mechanisms of pathogenesis.</title>
        <authorList>
            <person name="Tyler B.M."/>
            <person name="Tripathy S."/>
            <person name="Zhang X."/>
            <person name="Dehal P."/>
            <person name="Jiang R.H."/>
            <person name="Aerts A."/>
            <person name="Arredondo F.D."/>
            <person name="Baxter L."/>
            <person name="Bensasson D."/>
            <person name="Beynon J.L."/>
            <person name="Chapman J."/>
            <person name="Damasceno C.M."/>
            <person name="Dorrance A.E."/>
            <person name="Dou D."/>
            <person name="Dickerman A.W."/>
            <person name="Dubchak I.L."/>
            <person name="Garbelotto M."/>
            <person name="Gijzen M."/>
            <person name="Gordon S.G."/>
            <person name="Govers F."/>
            <person name="Grunwald N.J."/>
            <person name="Huang W."/>
            <person name="Ivors K.L."/>
            <person name="Jones R.W."/>
            <person name="Kamoun S."/>
            <person name="Krampis K."/>
            <person name="Lamour K.H."/>
            <person name="Lee M.K."/>
            <person name="McDonald W.H."/>
            <person name="Medina M."/>
            <person name="Meijer H.J."/>
            <person name="Nordberg E.K."/>
            <person name="Maclean D.J."/>
            <person name="Ospina-Giraldo M.D."/>
            <person name="Morris P.F."/>
            <person name="Phuntumart V."/>
            <person name="Putnam N.H."/>
            <person name="Rash S."/>
            <person name="Rose J.K."/>
            <person name="Sakihama Y."/>
            <person name="Salamov A.A."/>
            <person name="Savidor A."/>
            <person name="Scheuring C.F."/>
            <person name="Smith B.M."/>
            <person name="Sobral B.W."/>
            <person name="Terry A."/>
            <person name="Torto-Alalibo T.A."/>
            <person name="Win J."/>
            <person name="Xu Z."/>
            <person name="Zhang H."/>
            <person name="Grigoriev I.V."/>
            <person name="Rokhsar D.S."/>
            <person name="Boore J.L."/>
        </authorList>
    </citation>
    <scope>NUCLEOTIDE SEQUENCE [LARGE SCALE GENOMIC DNA]</scope>
    <source>
        <strain evidence="1 2">P6497</strain>
    </source>
</reference>
<dbReference type="KEGG" id="psoj:PHYSODRAFT_536147"/>
<proteinExistence type="predicted"/>
<dbReference type="Gene3D" id="3.20.20.70">
    <property type="entry name" value="Aldolase class I"/>
    <property type="match status" value="1"/>
</dbReference>
<dbReference type="InterPro" id="IPR013785">
    <property type="entry name" value="Aldolase_TIM"/>
</dbReference>
<evidence type="ECO:0000313" key="1">
    <source>
        <dbReference type="EMBL" id="EGZ04566.1"/>
    </source>
</evidence>
<keyword evidence="2" id="KW-1185">Reference proteome</keyword>
<protein>
    <submittedName>
        <fullName evidence="1">Uncharacterized protein</fullName>
    </submittedName>
</protein>
<dbReference type="SUPFAM" id="SSF51412">
    <property type="entry name" value="Inosine monophosphate dehydrogenase (IMPDH)"/>
    <property type="match status" value="1"/>
</dbReference>
<gene>
    <name evidence="1" type="ORF">PHYSODRAFT_536147</name>
</gene>
<evidence type="ECO:0000313" key="2">
    <source>
        <dbReference type="Proteomes" id="UP000002640"/>
    </source>
</evidence>
<dbReference type="RefSeq" id="XP_009540004.1">
    <property type="nucleotide sequence ID" value="XM_009541709.1"/>
</dbReference>
<dbReference type="EMBL" id="JH159179">
    <property type="protein sequence ID" value="EGZ04566.1"/>
    <property type="molecule type" value="Genomic_DNA"/>
</dbReference>
<dbReference type="SMR" id="G5AIV3"/>
<dbReference type="Pfam" id="PF03060">
    <property type="entry name" value="NMO"/>
    <property type="match status" value="1"/>
</dbReference>
<dbReference type="GeneID" id="20662221"/>
<dbReference type="PANTHER" id="PTHR42747:SF3">
    <property type="entry name" value="NITRONATE MONOOXYGENASE-RELATED"/>
    <property type="match status" value="1"/>
</dbReference>
<name>G5AIV3_PHYSP</name>
<organism evidence="1 2">
    <name type="scientific">Phytophthora sojae (strain P6497)</name>
    <name type="common">Soybean stem and root rot agent</name>
    <name type="synonym">Phytophthora megasperma f. sp. glycines</name>
    <dbReference type="NCBI Taxonomy" id="1094619"/>
    <lineage>
        <taxon>Eukaryota</taxon>
        <taxon>Sar</taxon>
        <taxon>Stramenopiles</taxon>
        <taxon>Oomycota</taxon>
        <taxon>Peronosporomycetes</taxon>
        <taxon>Peronosporales</taxon>
        <taxon>Peronosporaceae</taxon>
        <taxon>Phytophthora</taxon>
    </lineage>
</organism>
<dbReference type="PANTHER" id="PTHR42747">
    <property type="entry name" value="NITRONATE MONOOXYGENASE-RELATED"/>
    <property type="match status" value="1"/>
</dbReference>
<dbReference type="GO" id="GO:0018580">
    <property type="term" value="F:nitronate monooxygenase activity"/>
    <property type="evidence" value="ECO:0007669"/>
    <property type="project" value="TreeGrafter"/>
</dbReference>
<dbReference type="Proteomes" id="UP000002640">
    <property type="component" value="Unassembled WGS sequence"/>
</dbReference>
<accession>G5AIV3</accession>
<dbReference type="AlphaFoldDB" id="G5AIV3"/>